<dbReference type="AlphaFoldDB" id="A0A7Y3XC17"/>
<dbReference type="RefSeq" id="WP_216601616.1">
    <property type="nucleotide sequence ID" value="NZ_JABFHI010000018.1"/>
</dbReference>
<feature type="chain" id="PRO_5031191667" evidence="1">
    <location>
        <begin position="23"/>
        <end position="92"/>
    </location>
</feature>
<dbReference type="EMBL" id="JABFHI010000018">
    <property type="protein sequence ID" value="NOG32924.1"/>
    <property type="molecule type" value="Genomic_DNA"/>
</dbReference>
<organism evidence="2 3">
    <name type="scientific">Vreelandella azerica</name>
    <dbReference type="NCBI Taxonomy" id="2732867"/>
    <lineage>
        <taxon>Bacteria</taxon>
        <taxon>Pseudomonadati</taxon>
        <taxon>Pseudomonadota</taxon>
        <taxon>Gammaproteobacteria</taxon>
        <taxon>Oceanospirillales</taxon>
        <taxon>Halomonadaceae</taxon>
        <taxon>Vreelandella</taxon>
    </lineage>
</organism>
<dbReference type="NCBIfam" id="NF045606">
    <property type="entry name" value="lipo_J517_1871"/>
    <property type="match status" value="1"/>
</dbReference>
<dbReference type="InterPro" id="IPR054659">
    <property type="entry name" value="J517_1871_lipoprot"/>
</dbReference>
<keyword evidence="1" id="KW-0732">Signal</keyword>
<dbReference type="Proteomes" id="UP000588806">
    <property type="component" value="Unassembled WGS sequence"/>
</dbReference>
<reference evidence="2 3" key="2">
    <citation type="submission" date="2020-06" db="EMBL/GenBank/DDBJ databases">
        <title>Halomonas songnenensis sp. nov., a moderately halophilic bacterium isolated from saline and alkaline soils.</title>
        <authorList>
            <person name="Jiang J."/>
            <person name="Pan Y."/>
        </authorList>
    </citation>
    <scope>NUCLEOTIDE SEQUENCE [LARGE SCALE GENOMIC DNA]</scope>
    <source>
        <strain evidence="2 3">TBZ9</strain>
    </source>
</reference>
<protein>
    <submittedName>
        <fullName evidence="2">Uncharacterized protein</fullName>
    </submittedName>
</protein>
<evidence type="ECO:0000313" key="3">
    <source>
        <dbReference type="Proteomes" id="UP000588806"/>
    </source>
</evidence>
<proteinExistence type="predicted"/>
<accession>A0A7Y3XC17</accession>
<feature type="non-terminal residue" evidence="2">
    <location>
        <position position="92"/>
    </location>
</feature>
<reference evidence="2 3" key="1">
    <citation type="submission" date="2020-05" db="EMBL/GenBank/DDBJ databases">
        <authorList>
            <person name="Ruan W."/>
            <person name="Jeon C.O."/>
            <person name="Chun B.H."/>
        </authorList>
    </citation>
    <scope>NUCLEOTIDE SEQUENCE [LARGE SCALE GENOMIC DNA]</scope>
    <source>
        <strain evidence="2 3">TBZ9</strain>
    </source>
</reference>
<dbReference type="PROSITE" id="PS51257">
    <property type="entry name" value="PROKAR_LIPOPROTEIN"/>
    <property type="match status" value="1"/>
</dbReference>
<comment type="caution">
    <text evidence="2">The sequence shown here is derived from an EMBL/GenBank/DDBJ whole genome shotgun (WGS) entry which is preliminary data.</text>
</comment>
<evidence type="ECO:0000256" key="1">
    <source>
        <dbReference type="SAM" id="SignalP"/>
    </source>
</evidence>
<feature type="signal peptide" evidence="1">
    <location>
        <begin position="1"/>
        <end position="22"/>
    </location>
</feature>
<gene>
    <name evidence="2" type="ORF">HLB35_16200</name>
</gene>
<evidence type="ECO:0000313" key="2">
    <source>
        <dbReference type="EMBL" id="NOG32924.1"/>
    </source>
</evidence>
<sequence length="92" mass="9967">MKKNIAASIASFSILMSGCALDPYGVTELVNDQQNNDFVSIEKESLDYPIEGLWTGSMGPYLVTIELEEDGSGEMCSSYAGTDNVSKLKYAN</sequence>
<name>A0A7Y3XC17_9GAMM</name>
<keyword evidence="3" id="KW-1185">Reference proteome</keyword>